<sequence>MASTDAANPDKPPFDGALRCQSVDVSATALISTLRRLEIGLLPSCLGADAVPQDVDCSAFLRHLYRVPSPLLVHSKVSRPKGCIIPPTELCQELCLSGRWHWHNNRVNLHAN</sequence>
<accession>A0A7E4ZW61</accession>
<keyword evidence="1" id="KW-1185">Reference proteome</keyword>
<evidence type="ECO:0000313" key="1">
    <source>
        <dbReference type="Proteomes" id="UP000492821"/>
    </source>
</evidence>
<reference evidence="2" key="2">
    <citation type="submission" date="2020-10" db="UniProtKB">
        <authorList>
            <consortium name="WormBaseParasite"/>
        </authorList>
    </citation>
    <scope>IDENTIFICATION</scope>
</reference>
<protein>
    <submittedName>
        <fullName evidence="2">Uncharacterized protein</fullName>
    </submittedName>
</protein>
<evidence type="ECO:0000313" key="2">
    <source>
        <dbReference type="WBParaSite" id="Pan_g21212.t1"/>
    </source>
</evidence>
<dbReference type="WBParaSite" id="Pan_g21212.t1">
    <property type="protein sequence ID" value="Pan_g21212.t1"/>
    <property type="gene ID" value="Pan_g21212"/>
</dbReference>
<proteinExistence type="predicted"/>
<organism evidence="1 2">
    <name type="scientific">Panagrellus redivivus</name>
    <name type="common">Microworm</name>
    <dbReference type="NCBI Taxonomy" id="6233"/>
    <lineage>
        <taxon>Eukaryota</taxon>
        <taxon>Metazoa</taxon>
        <taxon>Ecdysozoa</taxon>
        <taxon>Nematoda</taxon>
        <taxon>Chromadorea</taxon>
        <taxon>Rhabditida</taxon>
        <taxon>Tylenchina</taxon>
        <taxon>Panagrolaimomorpha</taxon>
        <taxon>Panagrolaimoidea</taxon>
        <taxon>Panagrolaimidae</taxon>
        <taxon>Panagrellus</taxon>
    </lineage>
</organism>
<name>A0A7E4ZW61_PANRE</name>
<dbReference type="AlphaFoldDB" id="A0A7E4ZW61"/>
<reference evidence="1" key="1">
    <citation type="journal article" date="2013" name="Genetics">
        <title>The draft genome and transcriptome of Panagrellus redivivus are shaped by the harsh demands of a free-living lifestyle.</title>
        <authorList>
            <person name="Srinivasan J."/>
            <person name="Dillman A.R."/>
            <person name="Macchietto M.G."/>
            <person name="Heikkinen L."/>
            <person name="Lakso M."/>
            <person name="Fracchia K.M."/>
            <person name="Antoshechkin I."/>
            <person name="Mortazavi A."/>
            <person name="Wong G."/>
            <person name="Sternberg P.W."/>
        </authorList>
    </citation>
    <scope>NUCLEOTIDE SEQUENCE [LARGE SCALE GENOMIC DNA]</scope>
    <source>
        <strain evidence="1">MT8872</strain>
    </source>
</reference>
<dbReference type="Proteomes" id="UP000492821">
    <property type="component" value="Unassembled WGS sequence"/>
</dbReference>